<reference evidence="1 2" key="1">
    <citation type="submission" date="2019-01" db="EMBL/GenBank/DDBJ databases">
        <title>Genomes sequencing and comparative genomics of infectious freshwater microsporidia, Cucumispora dikerogammari and Thelohania contejeani.</title>
        <authorList>
            <person name="Cormier A."/>
            <person name="Giraud I."/>
            <person name="Wattier R."/>
            <person name="Teixeira M."/>
            <person name="Grandjean F."/>
            <person name="Rigaud T."/>
            <person name="Cordaux R."/>
        </authorList>
    </citation>
    <scope>NUCLEOTIDE SEQUENCE [LARGE SCALE GENOMIC DNA]</scope>
    <source>
        <strain evidence="1">T1</strain>
        <tissue evidence="1">Spores</tissue>
    </source>
</reference>
<evidence type="ECO:0000313" key="2">
    <source>
        <dbReference type="Proteomes" id="UP001516464"/>
    </source>
</evidence>
<dbReference type="InterPro" id="IPR036241">
    <property type="entry name" value="NSFL1C_SEP_dom_sf"/>
</dbReference>
<organism evidence="1 2">
    <name type="scientific">Astathelohania contejeani</name>
    <dbReference type="NCBI Taxonomy" id="164912"/>
    <lineage>
        <taxon>Eukaryota</taxon>
        <taxon>Fungi</taxon>
        <taxon>Fungi incertae sedis</taxon>
        <taxon>Microsporidia</taxon>
        <taxon>Astathelohaniidae</taxon>
        <taxon>Astathelohania</taxon>
    </lineage>
</organism>
<name>A0ABQ7I1D0_9MICR</name>
<evidence type="ECO:0000313" key="1">
    <source>
        <dbReference type="EMBL" id="KAF7684281.1"/>
    </source>
</evidence>
<dbReference type="SUPFAM" id="SSF102848">
    <property type="entry name" value="NSFL1 (p97 ATPase) cofactor p47, SEP domain"/>
    <property type="match status" value="1"/>
</dbReference>
<protein>
    <submittedName>
        <fullName evidence="1">Uncharacterized protein</fullName>
    </submittedName>
</protein>
<dbReference type="Proteomes" id="UP001516464">
    <property type="component" value="Unassembled WGS sequence"/>
</dbReference>
<proteinExistence type="predicted"/>
<dbReference type="EMBL" id="SBIQ01000020">
    <property type="protein sequence ID" value="KAF7684281.1"/>
    <property type="molecule type" value="Genomic_DNA"/>
</dbReference>
<comment type="caution">
    <text evidence="1">The sequence shown here is derived from an EMBL/GenBank/DDBJ whole genome shotgun (WGS) entry which is preliminary data.</text>
</comment>
<sequence>MYDEQKINEIVKRTGCTRANALEACKKYNGDMEKIIFSLSNHDSNTLYVGGKSGQCVDAGPKRKKIILYKDGMLVMDRFYNYSKPENKKLKQMLDNKEFDRSILGDDGDYAEVEVVNKEKECYENKVTEDVSHVGQGHVLGYEGIDVLFPSMMIVDEDGDILFKILINGKRGTVKIKSGRTISDFLKYFKKYSTREFRIFNNGQLVDERCNVDVIKSTMVVLK</sequence>
<keyword evidence="2" id="KW-1185">Reference proteome</keyword>
<accession>A0ABQ7I1D0</accession>
<gene>
    <name evidence="1" type="ORF">TCON_0534</name>
</gene>